<dbReference type="EMBL" id="ML976000">
    <property type="protein sequence ID" value="KAF1946979.1"/>
    <property type="molecule type" value="Genomic_DNA"/>
</dbReference>
<feature type="compositionally biased region" description="Acidic residues" evidence="1">
    <location>
        <begin position="180"/>
        <end position="195"/>
    </location>
</feature>
<organism evidence="2 3">
    <name type="scientific">Clathrospora elynae</name>
    <dbReference type="NCBI Taxonomy" id="706981"/>
    <lineage>
        <taxon>Eukaryota</taxon>
        <taxon>Fungi</taxon>
        <taxon>Dikarya</taxon>
        <taxon>Ascomycota</taxon>
        <taxon>Pezizomycotina</taxon>
        <taxon>Dothideomycetes</taxon>
        <taxon>Pleosporomycetidae</taxon>
        <taxon>Pleosporales</taxon>
        <taxon>Diademaceae</taxon>
        <taxon>Clathrospora</taxon>
    </lineage>
</organism>
<reference evidence="2" key="1">
    <citation type="journal article" date="2020" name="Stud. Mycol.">
        <title>101 Dothideomycetes genomes: a test case for predicting lifestyles and emergence of pathogens.</title>
        <authorList>
            <person name="Haridas S."/>
            <person name="Albert R."/>
            <person name="Binder M."/>
            <person name="Bloem J."/>
            <person name="Labutti K."/>
            <person name="Salamov A."/>
            <person name="Andreopoulos B."/>
            <person name="Baker S."/>
            <person name="Barry K."/>
            <person name="Bills G."/>
            <person name="Bluhm B."/>
            <person name="Cannon C."/>
            <person name="Castanera R."/>
            <person name="Culley D."/>
            <person name="Daum C."/>
            <person name="Ezra D."/>
            <person name="Gonzalez J."/>
            <person name="Henrissat B."/>
            <person name="Kuo A."/>
            <person name="Liang C."/>
            <person name="Lipzen A."/>
            <person name="Lutzoni F."/>
            <person name="Magnuson J."/>
            <person name="Mondo S."/>
            <person name="Nolan M."/>
            <person name="Ohm R."/>
            <person name="Pangilinan J."/>
            <person name="Park H.-J."/>
            <person name="Ramirez L."/>
            <person name="Alfaro M."/>
            <person name="Sun H."/>
            <person name="Tritt A."/>
            <person name="Yoshinaga Y."/>
            <person name="Zwiers L.-H."/>
            <person name="Turgeon B."/>
            <person name="Goodwin S."/>
            <person name="Spatafora J."/>
            <person name="Crous P."/>
            <person name="Grigoriev I."/>
        </authorList>
    </citation>
    <scope>NUCLEOTIDE SEQUENCE</scope>
    <source>
        <strain evidence="2">CBS 161.51</strain>
    </source>
</reference>
<dbReference type="OrthoDB" id="3753493at2759"/>
<feature type="compositionally biased region" description="Basic and acidic residues" evidence="1">
    <location>
        <begin position="108"/>
        <end position="117"/>
    </location>
</feature>
<proteinExistence type="predicted"/>
<sequence>MPVARKNGPSQRRLDVRSAIDPLPAPVVKNPVRLGGQFLGGRPERPSRWRKTKNAASPSPVQTNNMTPPTMQSKRRPRSAREQKPIINRSPTSKDVELRFSFKTASDSTHRDQDHSNKINRSFTGLTMANDANQLTAGSQQQAKPAPIRQSVQNLGPELTKPKKYPGGYGFSFSDTFMYDSEDYPDTEGGDELEEPIAKPGAGDPMSNNQGQEWEATQPFSQSFSGQSGTTLAQSFSGKISDTAEKSFSGQSATTIENRSFDDLVVLRDVGSFHLARPQRILPCTNATREDTVRSKVKAEALFSKYPSSPDIQTQLLIRLERMVTTEYQTNFTDDDDTAATSTFRCALKLRDFLLKVKEERIKTGELRGVVEHEIEWVEWMVEASRTGVMHVRTKGCRCRPQWEEE</sequence>
<accession>A0A6A5T5J0</accession>
<evidence type="ECO:0000256" key="1">
    <source>
        <dbReference type="SAM" id="MobiDB-lite"/>
    </source>
</evidence>
<evidence type="ECO:0000313" key="3">
    <source>
        <dbReference type="Proteomes" id="UP000800038"/>
    </source>
</evidence>
<feature type="region of interest" description="Disordered" evidence="1">
    <location>
        <begin position="1"/>
        <end position="118"/>
    </location>
</feature>
<feature type="compositionally biased region" description="Polar residues" evidence="1">
    <location>
        <begin position="54"/>
        <end position="72"/>
    </location>
</feature>
<gene>
    <name evidence="2" type="ORF">EJ02DRAFT_449962</name>
</gene>
<keyword evidence="3" id="KW-1185">Reference proteome</keyword>
<evidence type="ECO:0000313" key="2">
    <source>
        <dbReference type="EMBL" id="KAF1946979.1"/>
    </source>
</evidence>
<dbReference type="Proteomes" id="UP000800038">
    <property type="component" value="Unassembled WGS sequence"/>
</dbReference>
<name>A0A6A5T5J0_9PLEO</name>
<dbReference type="AlphaFoldDB" id="A0A6A5T5J0"/>
<feature type="region of interest" description="Disordered" evidence="1">
    <location>
        <begin position="180"/>
        <end position="212"/>
    </location>
</feature>
<protein>
    <submittedName>
        <fullName evidence="2">Uncharacterized protein</fullName>
    </submittedName>
</protein>